<dbReference type="InterPro" id="IPR001647">
    <property type="entry name" value="HTH_TetR"/>
</dbReference>
<feature type="domain" description="HTH tetR-type" evidence="3">
    <location>
        <begin position="6"/>
        <end position="66"/>
    </location>
</feature>
<evidence type="ECO:0000256" key="2">
    <source>
        <dbReference type="PROSITE-ProRule" id="PRU00335"/>
    </source>
</evidence>
<evidence type="ECO:0000259" key="3">
    <source>
        <dbReference type="PROSITE" id="PS50977"/>
    </source>
</evidence>
<accession>A0ABV2JBW4</accession>
<reference evidence="4 5" key="1">
    <citation type="submission" date="2024-06" db="EMBL/GenBank/DDBJ databases">
        <title>Genomic Encyclopedia of Type Strains, Phase IV (KMG-IV): sequencing the most valuable type-strain genomes for metagenomic binning, comparative biology and taxonomic classification.</title>
        <authorList>
            <person name="Goeker M."/>
        </authorList>
    </citation>
    <scope>NUCLEOTIDE SEQUENCE [LARGE SCALE GENOMIC DNA]</scope>
    <source>
        <strain evidence="4 5">DSM 21460</strain>
    </source>
</reference>
<dbReference type="InterPro" id="IPR009057">
    <property type="entry name" value="Homeodomain-like_sf"/>
</dbReference>
<dbReference type="EMBL" id="JBEPMA010000019">
    <property type="protein sequence ID" value="MET3618282.1"/>
    <property type="molecule type" value="Genomic_DNA"/>
</dbReference>
<evidence type="ECO:0000313" key="5">
    <source>
        <dbReference type="Proteomes" id="UP001549162"/>
    </source>
</evidence>
<sequence>MKLKEKRMMSYFIEATREIIDEEGINKVTIRRIADKSGYNSATLYNYFKNLDVLLIYASISYFKDYIEDLRRRVNKVKDPIERYVAIYEVFNDFSFKYPDIYFNMFYGIYNDMLSDIIKEYYLIFPEELEEVDEDLSTMLTSGDMYKRDQAITKEFKCLGFSQEDVDFIIETTIRVHTSYLHQVVINKNIDKKAHSESFIVYLKELIKRVGDNNE</sequence>
<proteinExistence type="predicted"/>
<evidence type="ECO:0000313" key="4">
    <source>
        <dbReference type="EMBL" id="MET3618282.1"/>
    </source>
</evidence>
<dbReference type="SUPFAM" id="SSF46689">
    <property type="entry name" value="Homeodomain-like"/>
    <property type="match status" value="1"/>
</dbReference>
<name>A0ABV2JBW4_9FIRM</name>
<dbReference type="PROSITE" id="PS50977">
    <property type="entry name" value="HTH_TETR_2"/>
    <property type="match status" value="1"/>
</dbReference>
<gene>
    <name evidence="4" type="ORF">ABID14_001920</name>
</gene>
<dbReference type="Proteomes" id="UP001549162">
    <property type="component" value="Unassembled WGS sequence"/>
</dbReference>
<protein>
    <submittedName>
        <fullName evidence="4">AcrR family transcriptional regulator</fullName>
    </submittedName>
</protein>
<keyword evidence="1 2" id="KW-0238">DNA-binding</keyword>
<evidence type="ECO:0000256" key="1">
    <source>
        <dbReference type="ARBA" id="ARBA00023125"/>
    </source>
</evidence>
<feature type="DNA-binding region" description="H-T-H motif" evidence="2">
    <location>
        <begin position="29"/>
        <end position="48"/>
    </location>
</feature>
<dbReference type="Gene3D" id="1.10.357.10">
    <property type="entry name" value="Tetracycline Repressor, domain 2"/>
    <property type="match status" value="1"/>
</dbReference>
<comment type="caution">
    <text evidence="4">The sequence shown here is derived from an EMBL/GenBank/DDBJ whole genome shotgun (WGS) entry which is preliminary data.</text>
</comment>
<dbReference type="Pfam" id="PF00440">
    <property type="entry name" value="TetR_N"/>
    <property type="match status" value="1"/>
</dbReference>
<keyword evidence="5" id="KW-1185">Reference proteome</keyword>
<dbReference type="RefSeq" id="WP_354369429.1">
    <property type="nucleotide sequence ID" value="NZ_JBEPMA010000019.1"/>
</dbReference>
<dbReference type="PRINTS" id="PR00455">
    <property type="entry name" value="HTHTETR"/>
</dbReference>
<organism evidence="4 5">
    <name type="scientific">Peptoniphilus olsenii</name>
    <dbReference type="NCBI Taxonomy" id="411570"/>
    <lineage>
        <taxon>Bacteria</taxon>
        <taxon>Bacillati</taxon>
        <taxon>Bacillota</taxon>
        <taxon>Tissierellia</taxon>
        <taxon>Tissierellales</taxon>
        <taxon>Peptoniphilaceae</taxon>
        <taxon>Peptoniphilus</taxon>
    </lineage>
</organism>